<dbReference type="EMBL" id="MU864970">
    <property type="protein sequence ID" value="KAK4462576.1"/>
    <property type="molecule type" value="Genomic_DNA"/>
</dbReference>
<keyword evidence="5" id="KW-0378">Hydrolase</keyword>
<evidence type="ECO:0000256" key="6">
    <source>
        <dbReference type="ARBA" id="ARBA00023157"/>
    </source>
</evidence>
<evidence type="ECO:0000256" key="9">
    <source>
        <dbReference type="SAM" id="MobiDB-lite"/>
    </source>
</evidence>
<dbReference type="Gene3D" id="3.10.450.30">
    <property type="entry name" value="Microbial ribonucleases"/>
    <property type="match status" value="1"/>
</dbReference>
<evidence type="ECO:0000256" key="4">
    <source>
        <dbReference type="ARBA" id="ARBA00022759"/>
    </source>
</evidence>
<keyword evidence="6" id="KW-1015">Disulfide bond</keyword>
<feature type="region of interest" description="Disordered" evidence="9">
    <location>
        <begin position="133"/>
        <end position="178"/>
    </location>
</feature>
<evidence type="ECO:0000256" key="10">
    <source>
        <dbReference type="SAM" id="SignalP"/>
    </source>
</evidence>
<evidence type="ECO:0000256" key="5">
    <source>
        <dbReference type="ARBA" id="ARBA00022801"/>
    </source>
</evidence>
<dbReference type="GO" id="GO:0003723">
    <property type="term" value="F:RNA binding"/>
    <property type="evidence" value="ECO:0007669"/>
    <property type="project" value="InterPro"/>
</dbReference>
<dbReference type="PANTHER" id="PTHR42104:SF1">
    <property type="entry name" value="EXTRACELLULAR GUANYL-SPECIFIC RIBONUCLEASE RNTA (AFU_ORTHOLOGUE AFUA_4G03230)"/>
    <property type="match status" value="1"/>
</dbReference>
<dbReference type="Pfam" id="PF00545">
    <property type="entry name" value="Ribonuclease"/>
    <property type="match status" value="1"/>
</dbReference>
<keyword evidence="3" id="KW-0540">Nuclease</keyword>
<dbReference type="Proteomes" id="UP001321749">
    <property type="component" value="Unassembled WGS sequence"/>
</dbReference>
<dbReference type="GO" id="GO:0016787">
    <property type="term" value="F:hydrolase activity"/>
    <property type="evidence" value="ECO:0007669"/>
    <property type="project" value="UniProtKB-KW"/>
</dbReference>
<keyword evidence="4" id="KW-0255">Endonuclease</keyword>
<name>A0AAV9HU65_9PEZI</name>
<keyword evidence="7" id="KW-0456">Lyase</keyword>
<organism evidence="11 12">
    <name type="scientific">Cladorrhinum samala</name>
    <dbReference type="NCBI Taxonomy" id="585594"/>
    <lineage>
        <taxon>Eukaryota</taxon>
        <taxon>Fungi</taxon>
        <taxon>Dikarya</taxon>
        <taxon>Ascomycota</taxon>
        <taxon>Pezizomycotina</taxon>
        <taxon>Sordariomycetes</taxon>
        <taxon>Sordariomycetidae</taxon>
        <taxon>Sordariales</taxon>
        <taxon>Podosporaceae</taxon>
        <taxon>Cladorrhinum</taxon>
    </lineage>
</organism>
<feature type="compositionally biased region" description="Low complexity" evidence="9">
    <location>
        <begin position="142"/>
        <end position="177"/>
    </location>
</feature>
<protein>
    <recommendedName>
        <fullName evidence="2">ribonuclease T1</fullName>
        <ecNumber evidence="2">4.6.1.24</ecNumber>
    </recommendedName>
</protein>
<evidence type="ECO:0000256" key="8">
    <source>
        <dbReference type="ARBA" id="ARBA00034015"/>
    </source>
</evidence>
<reference evidence="11" key="1">
    <citation type="journal article" date="2023" name="Mol. Phylogenet. Evol.">
        <title>Genome-scale phylogeny and comparative genomics of the fungal order Sordariales.</title>
        <authorList>
            <person name="Hensen N."/>
            <person name="Bonometti L."/>
            <person name="Westerberg I."/>
            <person name="Brannstrom I.O."/>
            <person name="Guillou S."/>
            <person name="Cros-Aarteil S."/>
            <person name="Calhoun S."/>
            <person name="Haridas S."/>
            <person name="Kuo A."/>
            <person name="Mondo S."/>
            <person name="Pangilinan J."/>
            <person name="Riley R."/>
            <person name="LaButti K."/>
            <person name="Andreopoulos B."/>
            <person name="Lipzen A."/>
            <person name="Chen C."/>
            <person name="Yan M."/>
            <person name="Daum C."/>
            <person name="Ng V."/>
            <person name="Clum A."/>
            <person name="Steindorff A."/>
            <person name="Ohm R.A."/>
            <person name="Martin F."/>
            <person name="Silar P."/>
            <person name="Natvig D.O."/>
            <person name="Lalanne C."/>
            <person name="Gautier V."/>
            <person name="Ament-Velasquez S.L."/>
            <person name="Kruys A."/>
            <person name="Hutchinson M.I."/>
            <person name="Powell A.J."/>
            <person name="Barry K."/>
            <person name="Miller A.N."/>
            <person name="Grigoriev I.V."/>
            <person name="Debuchy R."/>
            <person name="Gladieux P."/>
            <person name="Hiltunen Thoren M."/>
            <person name="Johannesson H."/>
        </authorList>
    </citation>
    <scope>NUCLEOTIDE SEQUENCE</scope>
    <source>
        <strain evidence="11">PSN324</strain>
    </source>
</reference>
<dbReference type="InterPro" id="IPR016191">
    <property type="entry name" value="Ribonuclease/ribotoxin"/>
</dbReference>
<gene>
    <name evidence="11" type="ORF">QBC42DRAFT_267520</name>
</gene>
<evidence type="ECO:0000256" key="3">
    <source>
        <dbReference type="ARBA" id="ARBA00022722"/>
    </source>
</evidence>
<dbReference type="InterPro" id="IPR000026">
    <property type="entry name" value="N1-like"/>
</dbReference>
<dbReference type="PANTHER" id="PTHR42104">
    <property type="entry name" value="EXTRACELLULAR GUANYL-SPECIFIC RIBONUCLEASE RNTA (AFU_ORTHOLOGUE AFUA_4G03230)"/>
    <property type="match status" value="1"/>
</dbReference>
<comment type="caution">
    <text evidence="11">The sequence shown here is derived from an EMBL/GenBank/DDBJ whole genome shotgun (WGS) entry which is preliminary data.</text>
</comment>
<evidence type="ECO:0000256" key="7">
    <source>
        <dbReference type="ARBA" id="ARBA00023239"/>
    </source>
</evidence>
<keyword evidence="10" id="KW-0732">Signal</keyword>
<dbReference type="SUPFAM" id="SSF53933">
    <property type="entry name" value="Microbial ribonucleases"/>
    <property type="match status" value="1"/>
</dbReference>
<feature type="chain" id="PRO_5043978886" description="ribonuclease T1" evidence="10">
    <location>
        <begin position="24"/>
        <end position="199"/>
    </location>
</feature>
<reference evidence="11" key="2">
    <citation type="submission" date="2023-06" db="EMBL/GenBank/DDBJ databases">
        <authorList>
            <consortium name="Lawrence Berkeley National Laboratory"/>
            <person name="Mondo S.J."/>
            <person name="Hensen N."/>
            <person name="Bonometti L."/>
            <person name="Westerberg I."/>
            <person name="Brannstrom I.O."/>
            <person name="Guillou S."/>
            <person name="Cros-Aarteil S."/>
            <person name="Calhoun S."/>
            <person name="Haridas S."/>
            <person name="Kuo A."/>
            <person name="Pangilinan J."/>
            <person name="Riley R."/>
            <person name="Labutti K."/>
            <person name="Andreopoulos B."/>
            <person name="Lipzen A."/>
            <person name="Chen C."/>
            <person name="Yanf M."/>
            <person name="Daum C."/>
            <person name="Ng V."/>
            <person name="Clum A."/>
            <person name="Steindorff A."/>
            <person name="Ohm R."/>
            <person name="Martin F."/>
            <person name="Silar P."/>
            <person name="Natvig D."/>
            <person name="Lalanne C."/>
            <person name="Gautier V."/>
            <person name="Ament-Velasquez S.L."/>
            <person name="Kruys A."/>
            <person name="Hutchinson M.I."/>
            <person name="Powell A.J."/>
            <person name="Barry K."/>
            <person name="Miller A.N."/>
            <person name="Grigoriev I.V."/>
            <person name="Debuchy R."/>
            <person name="Gladieux P."/>
            <person name="Thoren M.H."/>
            <person name="Johannesson H."/>
        </authorList>
    </citation>
    <scope>NUCLEOTIDE SEQUENCE</scope>
    <source>
        <strain evidence="11">PSN324</strain>
    </source>
</reference>
<sequence length="199" mass="20606">MMLNLKSLLAAAVYAVTLTSAQGTDSIGSISCGTKTYTKQQVDEAIAEGCRLSANNQQVGNNNYPHRFSNFEKLVFATSGPFQEFPIVSNGKYTGGSPGADRVVFNPNYQGQCVYVGSMTHTGASTNNGFVSCAERSSGRPGTDASSTSSATTSASRTSSPTSSATPSTTTRTDSGSQRIVALGGQGLALGLMAWAFVL</sequence>
<evidence type="ECO:0000256" key="2">
    <source>
        <dbReference type="ARBA" id="ARBA00012549"/>
    </source>
</evidence>
<accession>A0AAV9HU65</accession>
<dbReference type="GO" id="GO:0046589">
    <property type="term" value="F:ribonuclease T1 activity"/>
    <property type="evidence" value="ECO:0007669"/>
    <property type="project" value="UniProtKB-EC"/>
</dbReference>
<keyword evidence="12" id="KW-1185">Reference proteome</keyword>
<evidence type="ECO:0000313" key="11">
    <source>
        <dbReference type="EMBL" id="KAK4462576.1"/>
    </source>
</evidence>
<dbReference type="EC" id="4.6.1.24" evidence="2"/>
<evidence type="ECO:0000313" key="12">
    <source>
        <dbReference type="Proteomes" id="UP001321749"/>
    </source>
</evidence>
<feature type="signal peptide" evidence="10">
    <location>
        <begin position="1"/>
        <end position="23"/>
    </location>
</feature>
<evidence type="ECO:0000256" key="1">
    <source>
        <dbReference type="ARBA" id="ARBA00009006"/>
    </source>
</evidence>
<comment type="similarity">
    <text evidence="1">Belongs to the ribonuclease N1/T1 family.</text>
</comment>
<comment type="catalytic activity">
    <reaction evidence="8">
        <text>[RNA] containing guanosine + H2O = an [RNA fragment]-3'-guanosine-3'-phosphate + a 5'-hydroxy-ribonucleotide-3'-[RNA fragment].</text>
        <dbReference type="EC" id="4.6.1.24"/>
    </reaction>
</comment>
<proteinExistence type="inferred from homology"/>
<dbReference type="AlphaFoldDB" id="A0AAV9HU65"/>